<dbReference type="GO" id="GO:0043111">
    <property type="term" value="P:replication fork arrest"/>
    <property type="evidence" value="ECO:0007669"/>
    <property type="project" value="TreeGrafter"/>
</dbReference>
<evidence type="ECO:0000259" key="5">
    <source>
        <dbReference type="Pfam" id="PF04821"/>
    </source>
</evidence>
<protein>
    <recommendedName>
        <fullName evidence="5">Timeless N-terminal domain-containing protein</fullName>
    </recommendedName>
</protein>
<sequence>MNWSGAPNSNAFGAILTARATNAIMATLRAPAMAMDADEERDTSHRDNAQPPTDVVDLEDFSMSSEDEQDDGEIKLDHAMMNELLLVCSNLGMLRVVKEGEAPTLMRGEDCEEWVHDLQRAIRRDHAKHKLVAKQLGKWRILQKKLLPLLINHQHDWSLCFSILKVLVMLTMKPTPDSTNIAQQYRYLRDYKQAVLHQQLLPILMTILVDPLSRKGAQRTSQDYLVMELVLTLLRNLLAIPNEDSRFVTSATAYLSHLQQDFVQALHEESVFEMILLFTQDIDSAENREWNLLIMEMIDLTLACSQPKSVGAFLKNQMAKARAPTTNTAATSSTPGTRTAPSMRQPTAANSLTMQLNKEKSALARPTSRHSNFGGLISVTGPTGRSTILTNVAKTGDAQIPQVSKKPTSRRRGSRQRNHKPDAIELQFPKSTVSETDEATMTVLLEICDAILSKSYFQFTNSLKTEFRRGSSKLVPSDRLQYFHLVWFLTAYHRTKGQMLKSQYRQAVKAYEKKKLDPFATEDAGPPPDKPVFDEKAVLSTLDMFSFNFVLQSIENYATEKNYRGMTVGVKLLAEMMAYLSELIGSDDPRLARIGDSIQHKVFYERDFLDRLPVLIKSWSPEQFGVDYVIDVVTLTHLILKVLDRQGSIKVLTKRKTNLQRKQKKKSSGENGEDGSSSESSDEEESERQAQLLLEMQRKEAELDVRKYFTNILSHDTIKMYCYLLTSYRDNGAKVNHFVHSFFYRVKHFEVHKGEKWTTQPILFNIHVMQLFNTLLQDPQIQRNPEFKPLLDFIKGVVREFFALADKNHMLFVESIIRQSFITKSCVLMQRNYEHFDTHTKSRAEAVALGREKQIDLINQVRQQRRALDAEELEGEAEFTFDVQPADFQASSLVNKEKEKGDSGSEDEGSEKDDGGSDEGLSKRTKKKRTRKATDRAKRWTLEEDRNLKTVYLKYRHLPSVYEVISYEDMFQDNNRTPEQIERRVKFLKLHRITAVSDDEQDNADEAASSASDADPLDELMQEKKQAEDDNDEGSSRTKRASRLRRLRRSAAEDDGSDSDEDMFASLERNQGATDADGDSADVEMRETESPKEPADDAVNEEVEELMEESTEEPLKKPTQLVEDAEEDEVEELTQTATEVSTEMTTMGEPSSPANPTTNSVTKEPTSGADGDTAEFNEDTTMQGTLDLEAYAARSSEGVSDARSPAEETAATSVSENTSESPRDIADKASAEAIHQHDSVSEPTADSKSETLDAEKERAELIGKRNRSYSGDQDQSETTKRQRAQSDLE</sequence>
<dbReference type="InterPro" id="IPR044998">
    <property type="entry name" value="Timeless"/>
</dbReference>
<feature type="compositionally biased region" description="Basic and acidic residues" evidence="4">
    <location>
        <begin position="1277"/>
        <end position="1289"/>
    </location>
</feature>
<accession>A0AAV2ZGI8</accession>
<evidence type="ECO:0000256" key="2">
    <source>
        <dbReference type="ARBA" id="ARBA00023242"/>
    </source>
</evidence>
<dbReference type="GO" id="GO:0000076">
    <property type="term" value="P:DNA replication checkpoint signaling"/>
    <property type="evidence" value="ECO:0007669"/>
    <property type="project" value="TreeGrafter"/>
</dbReference>
<evidence type="ECO:0000256" key="1">
    <source>
        <dbReference type="ARBA" id="ARBA00004123"/>
    </source>
</evidence>
<keyword evidence="3" id="KW-0131">Cell cycle</keyword>
<feature type="region of interest" description="Disordered" evidence="4">
    <location>
        <begin position="660"/>
        <end position="689"/>
    </location>
</feature>
<evidence type="ECO:0000313" key="6">
    <source>
        <dbReference type="EMBL" id="DBA04824.1"/>
    </source>
</evidence>
<feature type="compositionally biased region" description="Low complexity" evidence="4">
    <location>
        <begin position="324"/>
        <end position="337"/>
    </location>
</feature>
<keyword evidence="2" id="KW-0539">Nucleus</keyword>
<feature type="region of interest" description="Disordered" evidence="4">
    <location>
        <begin position="998"/>
        <end position="1289"/>
    </location>
</feature>
<keyword evidence="7" id="KW-1185">Reference proteome</keyword>
<proteinExistence type="predicted"/>
<feature type="compositionally biased region" description="Acidic residues" evidence="4">
    <location>
        <begin position="56"/>
        <end position="70"/>
    </location>
</feature>
<reference evidence="6" key="1">
    <citation type="submission" date="2022-11" db="EMBL/GenBank/DDBJ databases">
        <authorList>
            <person name="Morgan W.R."/>
            <person name="Tartar A."/>
        </authorList>
    </citation>
    <scope>NUCLEOTIDE SEQUENCE</scope>
    <source>
        <strain evidence="6">ARSEF 373</strain>
    </source>
</reference>
<feature type="compositionally biased region" description="Acidic residues" evidence="4">
    <location>
        <begin position="1096"/>
        <end position="1112"/>
    </location>
</feature>
<feature type="compositionally biased region" description="Acidic residues" evidence="4">
    <location>
        <begin position="1123"/>
        <end position="1132"/>
    </location>
</feature>
<feature type="region of interest" description="Disordered" evidence="4">
    <location>
        <begin position="34"/>
        <end position="70"/>
    </location>
</feature>
<name>A0AAV2ZGI8_9STRA</name>
<feature type="region of interest" description="Disordered" evidence="4">
    <location>
        <begin position="324"/>
        <end position="344"/>
    </location>
</feature>
<gene>
    <name evidence="6" type="ORF">N0F65_004461</name>
</gene>
<feature type="region of interest" description="Disordered" evidence="4">
    <location>
        <begin position="892"/>
        <end position="936"/>
    </location>
</feature>
<comment type="subcellular location">
    <subcellularLocation>
        <location evidence="1">Nucleus</location>
    </subcellularLocation>
</comment>
<organism evidence="6 7">
    <name type="scientific">Lagenidium giganteum</name>
    <dbReference type="NCBI Taxonomy" id="4803"/>
    <lineage>
        <taxon>Eukaryota</taxon>
        <taxon>Sar</taxon>
        <taxon>Stramenopiles</taxon>
        <taxon>Oomycota</taxon>
        <taxon>Peronosporomycetes</taxon>
        <taxon>Pythiales</taxon>
        <taxon>Pythiaceae</taxon>
    </lineage>
</organism>
<dbReference type="Pfam" id="PF04821">
    <property type="entry name" value="TIMELESS"/>
    <property type="match status" value="1"/>
</dbReference>
<dbReference type="GO" id="GO:0003677">
    <property type="term" value="F:DNA binding"/>
    <property type="evidence" value="ECO:0007669"/>
    <property type="project" value="TreeGrafter"/>
</dbReference>
<dbReference type="PANTHER" id="PTHR22940:SF4">
    <property type="entry name" value="PROTEIN TIMELESS HOMOLOG"/>
    <property type="match status" value="1"/>
</dbReference>
<feature type="compositionally biased region" description="Acidic residues" evidence="4">
    <location>
        <begin position="1053"/>
        <end position="1063"/>
    </location>
</feature>
<feature type="compositionally biased region" description="Basic and acidic residues" evidence="4">
    <location>
        <begin position="1083"/>
        <end position="1095"/>
    </location>
</feature>
<dbReference type="PANTHER" id="PTHR22940">
    <property type="entry name" value="TIMEOUT/TIMELESS-2"/>
    <property type="match status" value="1"/>
</dbReference>
<dbReference type="GO" id="GO:0006281">
    <property type="term" value="P:DNA repair"/>
    <property type="evidence" value="ECO:0007669"/>
    <property type="project" value="TreeGrafter"/>
</dbReference>
<dbReference type="EMBL" id="DAKRPA010000005">
    <property type="protein sequence ID" value="DBA04824.1"/>
    <property type="molecule type" value="Genomic_DNA"/>
</dbReference>
<feature type="compositionally biased region" description="Polar residues" evidence="4">
    <location>
        <begin position="1210"/>
        <end position="1220"/>
    </location>
</feature>
<dbReference type="InterPro" id="IPR006906">
    <property type="entry name" value="Timeless_N"/>
</dbReference>
<evidence type="ECO:0000313" key="7">
    <source>
        <dbReference type="Proteomes" id="UP001146120"/>
    </source>
</evidence>
<evidence type="ECO:0000256" key="4">
    <source>
        <dbReference type="SAM" id="MobiDB-lite"/>
    </source>
</evidence>
<feature type="domain" description="Timeless N-terminal" evidence="5">
    <location>
        <begin position="107"/>
        <end position="379"/>
    </location>
</feature>
<dbReference type="GO" id="GO:0031298">
    <property type="term" value="C:replication fork protection complex"/>
    <property type="evidence" value="ECO:0007669"/>
    <property type="project" value="TreeGrafter"/>
</dbReference>
<feature type="compositionally biased region" description="Polar residues" evidence="4">
    <location>
        <begin position="1138"/>
        <end position="1165"/>
    </location>
</feature>
<feature type="compositionally biased region" description="Basic residues" evidence="4">
    <location>
        <begin position="1037"/>
        <end position="1049"/>
    </location>
</feature>
<feature type="compositionally biased region" description="Basic and acidic residues" evidence="4">
    <location>
        <begin position="1221"/>
        <end position="1263"/>
    </location>
</feature>
<evidence type="ECO:0000256" key="3">
    <source>
        <dbReference type="ARBA" id="ARBA00023306"/>
    </source>
</evidence>
<reference evidence="6" key="2">
    <citation type="journal article" date="2023" name="Microbiol Resour">
        <title>Decontamination and Annotation of the Draft Genome Sequence of the Oomycete Lagenidium giganteum ARSEF 373.</title>
        <authorList>
            <person name="Morgan W.R."/>
            <person name="Tartar A."/>
        </authorList>
    </citation>
    <scope>NUCLEOTIDE SEQUENCE</scope>
    <source>
        <strain evidence="6">ARSEF 373</strain>
    </source>
</reference>
<dbReference type="Proteomes" id="UP001146120">
    <property type="component" value="Unassembled WGS sequence"/>
</dbReference>
<feature type="compositionally biased region" description="Basic residues" evidence="4">
    <location>
        <begin position="407"/>
        <end position="418"/>
    </location>
</feature>
<comment type="caution">
    <text evidence="6">The sequence shown here is derived from an EMBL/GenBank/DDBJ whole genome shotgun (WGS) entry which is preliminary data.</text>
</comment>
<feature type="region of interest" description="Disordered" evidence="4">
    <location>
        <begin position="391"/>
        <end position="423"/>
    </location>
</feature>